<protein>
    <recommendedName>
        <fullName evidence="3">Rad50/SbcC-type AAA domain-containing protein</fullName>
    </recommendedName>
</protein>
<keyword evidence="1" id="KW-0175">Coiled coil</keyword>
<accession>A0A1V0GV09</accession>
<dbReference type="PANTHER" id="PTHR32114:SF2">
    <property type="entry name" value="ABC TRANSPORTER ABCH.3"/>
    <property type="match status" value="1"/>
</dbReference>
<evidence type="ECO:0000256" key="2">
    <source>
        <dbReference type="SAM" id="MobiDB-lite"/>
    </source>
</evidence>
<keyword evidence="5" id="KW-1185">Reference proteome</keyword>
<dbReference type="PANTHER" id="PTHR32114">
    <property type="entry name" value="ABC TRANSPORTER ABCH.3"/>
    <property type="match status" value="1"/>
</dbReference>
<feature type="coiled-coil region" evidence="1">
    <location>
        <begin position="336"/>
        <end position="363"/>
    </location>
</feature>
<sequence>MRILSISGQNIASLAQPFTVDFSTEPLAGAGLFAITGETGAGKSSILDAMCLALYGDAPRLAGGSATDEVPDPSGDTIKARDSRAILRRGAAQGWAEVRFTARDGQDYIARWQARRARDKVDGRLQNVSRSLIRTVDGQALASQLSAVNDKVVELTGFSYEEFRRTVLLAQGDFDAFLRADTNDRAGLLEKVTGTRLYRDVSIRIYERHDAARQAHESLIQQRMGYRLLSDEDRAEMEAEHAILTEAHQHGIVAGKALQTELDLHTRHAAALRQLALAEAGEAQAITDHTAAASERTQLARIDRAAPLRAPWQALRASETRLDAANMALARSQTLATEATGKAVTAKQQADQAEADLADHEAEFKAFGPIWDQAASLDQQILSAAEEATDAESHATRAAQQTKALHEALTTLQAEETNHHITLTEAETELASLSADAILADGWAQIRNQIAEHTAAREAQAEAEAEAAKHTEKLAGLAQELAELNTQVDRDQKAEADLARQSVDLATGISTVEAAHPARRMGNLAVLSSALADMIRAGADHANASTDLANAQESAEAAATQLATAQSDAARAADDLVRAKAQVAALTAPLERADLAASEAAQQMRLRLEPGAPCPVCGATDHPTHADAALADLAASLRNDLATARMASDSARKQQAEALRQQDRATAQAKQADTETARAGARIKEALNFWQEARLRACNTPDCPNLPESPQDASALPALAAEVARFQQAETDAQGELARLRQKLTLLTGQRESLRNALVGHGTTREALTAARATAQNAENLARRDAKAAEAQATRLATALTPILTAVNEAGALEDATLADRLTTRVARVEGLRAIRDQARAALTALAPRIATATSQAEGAIAQAATAKAQAETRHAAFLGLQAKRAGLLGGEATATHRTRHNEARKAALASVDHARKALTTAQTEAAAATARVEAALAEQFQSEQAHDGATTNLEKALSASDLTSGVLDDLFAVPPDAVDTLRRKLRALDDALTSARATLISRRQDHAAALADGLPEDPPETLTEKLAELEGLATARSQRIGAIAAEFQHDAQTRAGLAGLEARIATARTELDVWAAVNLAAGSRNGDRFTRIAQSITLDVLVGHANHHLADLNPRYRLRRAADLALQVEDRDMGDEPRATRSLSGGERFLVSLALALALPRMGGKGGLASTLFIDEGFGSLDATSLDLAIDALETLQSQGRQVGVISHVEAMKDRITTRINVRKQGGGKSVIEISGLA</sequence>
<dbReference type="Gene3D" id="3.40.50.300">
    <property type="entry name" value="P-loop containing nucleotide triphosphate hydrolases"/>
    <property type="match status" value="2"/>
</dbReference>
<dbReference type="RefSeq" id="WP_080622177.1">
    <property type="nucleotide sequence ID" value="NZ_CAWMZI010000001.1"/>
</dbReference>
<dbReference type="SUPFAM" id="SSF52540">
    <property type="entry name" value="P-loop containing nucleoside triphosphate hydrolases"/>
    <property type="match status" value="1"/>
</dbReference>
<feature type="domain" description="Rad50/SbcC-type AAA" evidence="3">
    <location>
        <begin position="6"/>
        <end position="214"/>
    </location>
</feature>
<evidence type="ECO:0000313" key="4">
    <source>
        <dbReference type="EMBL" id="ARC37704.1"/>
    </source>
</evidence>
<dbReference type="GO" id="GO:0006302">
    <property type="term" value="P:double-strand break repair"/>
    <property type="evidence" value="ECO:0007669"/>
    <property type="project" value="InterPro"/>
</dbReference>
<name>A0A1V0GV09_9RHOB</name>
<feature type="region of interest" description="Disordered" evidence="2">
    <location>
        <begin position="645"/>
        <end position="676"/>
    </location>
</feature>
<dbReference type="InterPro" id="IPR038729">
    <property type="entry name" value="Rad50/SbcC_AAA"/>
</dbReference>
<evidence type="ECO:0000256" key="1">
    <source>
        <dbReference type="SAM" id="Coils"/>
    </source>
</evidence>
<organism evidence="4 5">
    <name type="scientific">Paracoccus yeei</name>
    <dbReference type="NCBI Taxonomy" id="147645"/>
    <lineage>
        <taxon>Bacteria</taxon>
        <taxon>Pseudomonadati</taxon>
        <taxon>Pseudomonadota</taxon>
        <taxon>Alphaproteobacteria</taxon>
        <taxon>Rhodobacterales</taxon>
        <taxon>Paracoccaceae</taxon>
        <taxon>Paracoccus</taxon>
    </lineage>
</organism>
<feature type="coiled-coil region" evidence="1">
    <location>
        <begin position="548"/>
        <end position="582"/>
    </location>
</feature>
<dbReference type="Proteomes" id="UP000191257">
    <property type="component" value="Chromosome"/>
</dbReference>
<evidence type="ECO:0000313" key="5">
    <source>
        <dbReference type="Proteomes" id="UP000191257"/>
    </source>
</evidence>
<reference evidence="4" key="1">
    <citation type="submission" date="2017-12" db="EMBL/GenBank/DDBJ databases">
        <title>FDA dAtabase for Regulatory Grade micrObial Sequences (FDA-ARGOS): Supporting development and validation of Infectious Disease Dx tests.</title>
        <authorList>
            <person name="Campos J."/>
            <person name="Goldberg B."/>
            <person name="Tallon L."/>
            <person name="Sadzewicz L."/>
            <person name="Sengamalay N."/>
            <person name="Ott S."/>
            <person name="Godinez A."/>
            <person name="Nagaraj S."/>
            <person name="Vyas G."/>
            <person name="Aluvathingal J."/>
            <person name="Nadendla S."/>
            <person name="Geyer C."/>
            <person name="Nandy P."/>
            <person name="Hobson J."/>
            <person name="Sichtig H."/>
        </authorList>
    </citation>
    <scope>NUCLEOTIDE SEQUENCE</scope>
    <source>
        <strain evidence="4">FDAARGOS_252</strain>
    </source>
</reference>
<feature type="coiled-coil region" evidence="1">
    <location>
        <begin position="723"/>
        <end position="757"/>
    </location>
</feature>
<dbReference type="KEGG" id="pye:A6J80_16195"/>
<dbReference type="GO" id="GO:0016887">
    <property type="term" value="F:ATP hydrolysis activity"/>
    <property type="evidence" value="ECO:0007669"/>
    <property type="project" value="InterPro"/>
</dbReference>
<dbReference type="Pfam" id="PF13558">
    <property type="entry name" value="SbcC_Walker_B"/>
    <property type="match status" value="1"/>
</dbReference>
<gene>
    <name evidence="4" type="ORF">A6J80_16195</name>
</gene>
<dbReference type="STRING" id="147645.A6J80_16195"/>
<dbReference type="InterPro" id="IPR027417">
    <property type="entry name" value="P-loop_NTPase"/>
</dbReference>
<dbReference type="EMBL" id="CP020442">
    <property type="protein sequence ID" value="ARC37704.1"/>
    <property type="molecule type" value="Genomic_DNA"/>
</dbReference>
<feature type="coiled-coil region" evidence="1">
    <location>
        <begin position="453"/>
        <end position="501"/>
    </location>
</feature>
<proteinExistence type="predicted"/>
<dbReference type="AlphaFoldDB" id="A0A1V0GV09"/>
<evidence type="ECO:0000259" key="3">
    <source>
        <dbReference type="Pfam" id="PF13476"/>
    </source>
</evidence>
<feature type="compositionally biased region" description="Basic and acidic residues" evidence="2">
    <location>
        <begin position="650"/>
        <end position="663"/>
    </location>
</feature>
<dbReference type="Pfam" id="PF13476">
    <property type="entry name" value="AAA_23"/>
    <property type="match status" value="1"/>
</dbReference>